<keyword evidence="3" id="KW-1185">Reference proteome</keyword>
<dbReference type="Gene3D" id="3.40.190.10">
    <property type="entry name" value="Periplasmic binding protein-like II"/>
    <property type="match status" value="1"/>
</dbReference>
<dbReference type="PANTHER" id="PTHR42928:SF5">
    <property type="entry name" value="BLR1237 PROTEIN"/>
    <property type="match status" value="1"/>
</dbReference>
<dbReference type="SUPFAM" id="SSF53850">
    <property type="entry name" value="Periplasmic binding protein-like II"/>
    <property type="match status" value="1"/>
</dbReference>
<sequence>MNNQLLKVGLAVGLGLGLAVPTAAISSDNYPERTVEVINQFGPGGGTDLFIRAIGIPFSQITRQSMVGISVTGGGGVPAYIEFTSRPADGHNMMAVGPEEIINHVLGRIDITQLQGVSRVQWDQGVFYAPEGSQFENIEQVIEYARENPGGLTIAGTGAAGYDETLVGLWGLRSGAELNYIPFNSAAEAFSAVLGGHTDLLFEEYGPARSLVEAGEINPLVVFMEERLPVLPDVPTAEELGFEVNIGRWRGFAMHADDDPDHAEAMYDILAEAAKQDVYKNIEEQNALQFRSVVIGPEEFQEFLEGEIEIYEEVLGALGHL</sequence>
<name>A0AAE3G2B1_9GAMM</name>
<evidence type="ECO:0000256" key="1">
    <source>
        <dbReference type="ARBA" id="ARBA00006987"/>
    </source>
</evidence>
<proteinExistence type="inferred from homology"/>
<dbReference type="PANTHER" id="PTHR42928">
    <property type="entry name" value="TRICARBOXYLATE-BINDING PROTEIN"/>
    <property type="match status" value="1"/>
</dbReference>
<evidence type="ECO:0000313" key="2">
    <source>
        <dbReference type="EMBL" id="MCP1673421.1"/>
    </source>
</evidence>
<gene>
    <name evidence="2" type="ORF">J2T57_000513</name>
</gene>
<dbReference type="Proteomes" id="UP001205843">
    <property type="component" value="Unassembled WGS sequence"/>
</dbReference>
<reference evidence="2" key="1">
    <citation type="submission" date="2022-03" db="EMBL/GenBank/DDBJ databases">
        <title>Genomic Encyclopedia of Type Strains, Phase III (KMG-III): the genomes of soil and plant-associated and newly described type strains.</title>
        <authorList>
            <person name="Whitman W."/>
        </authorList>
    </citation>
    <scope>NUCLEOTIDE SEQUENCE</scope>
    <source>
        <strain evidence="2">ANL 6-2</strain>
    </source>
</reference>
<dbReference type="PIRSF" id="PIRSF017082">
    <property type="entry name" value="YflP"/>
    <property type="match status" value="1"/>
</dbReference>
<dbReference type="InterPro" id="IPR005064">
    <property type="entry name" value="BUG"/>
</dbReference>
<accession>A0AAE3G2B1</accession>
<dbReference type="CDD" id="cd07012">
    <property type="entry name" value="PBP2_Bug_TTT"/>
    <property type="match status" value="1"/>
</dbReference>
<dbReference type="AlphaFoldDB" id="A0AAE3G2B1"/>
<dbReference type="InterPro" id="IPR042100">
    <property type="entry name" value="Bug_dom1"/>
</dbReference>
<protein>
    <submittedName>
        <fullName evidence="2">Tricarboxylic transport membrane protein</fullName>
    </submittedName>
</protein>
<evidence type="ECO:0000313" key="3">
    <source>
        <dbReference type="Proteomes" id="UP001205843"/>
    </source>
</evidence>
<dbReference type="Gene3D" id="3.40.190.150">
    <property type="entry name" value="Bordetella uptake gene, domain 1"/>
    <property type="match status" value="1"/>
</dbReference>
<comment type="similarity">
    <text evidence="1">Belongs to the UPF0065 (bug) family.</text>
</comment>
<dbReference type="EMBL" id="JALJXV010000001">
    <property type="protein sequence ID" value="MCP1673421.1"/>
    <property type="molecule type" value="Genomic_DNA"/>
</dbReference>
<dbReference type="Pfam" id="PF03401">
    <property type="entry name" value="TctC"/>
    <property type="match status" value="1"/>
</dbReference>
<dbReference type="RefSeq" id="WP_253473752.1">
    <property type="nucleotide sequence ID" value="NZ_JALJXV010000001.1"/>
</dbReference>
<organism evidence="2 3">
    <name type="scientific">Natronocella acetinitrilica</name>
    <dbReference type="NCBI Taxonomy" id="414046"/>
    <lineage>
        <taxon>Bacteria</taxon>
        <taxon>Pseudomonadati</taxon>
        <taxon>Pseudomonadota</taxon>
        <taxon>Gammaproteobacteria</taxon>
        <taxon>Chromatiales</taxon>
        <taxon>Ectothiorhodospiraceae</taxon>
        <taxon>Natronocella</taxon>
    </lineage>
</organism>
<comment type="caution">
    <text evidence="2">The sequence shown here is derived from an EMBL/GenBank/DDBJ whole genome shotgun (WGS) entry which is preliminary data.</text>
</comment>